<dbReference type="FunFam" id="1.10.8.60:FF:000002">
    <property type="entry name" value="ATP-dependent Clp protease ATP-binding subunit ClpX"/>
    <property type="match status" value="1"/>
</dbReference>
<name>C7MNW0_CRYCD</name>
<dbReference type="GO" id="GO:0005524">
    <property type="term" value="F:ATP binding"/>
    <property type="evidence" value="ECO:0007669"/>
    <property type="project" value="UniProtKB-UniRule"/>
</dbReference>
<dbReference type="InterPro" id="IPR003959">
    <property type="entry name" value="ATPase_AAA_core"/>
</dbReference>
<dbReference type="GO" id="GO:0051082">
    <property type="term" value="F:unfolded protein binding"/>
    <property type="evidence" value="ECO:0007669"/>
    <property type="project" value="UniProtKB-UniRule"/>
</dbReference>
<dbReference type="Gene3D" id="3.40.50.300">
    <property type="entry name" value="P-loop containing nucleotide triphosphate hydrolases"/>
    <property type="match status" value="1"/>
</dbReference>
<keyword evidence="1 6" id="KW-0479">Metal-binding</keyword>
<dbReference type="Pfam" id="PF06689">
    <property type="entry name" value="zf-C4_ClpX"/>
    <property type="match status" value="1"/>
</dbReference>
<dbReference type="Gene3D" id="6.20.220.10">
    <property type="entry name" value="ClpX chaperone, C4-type zinc finger domain"/>
    <property type="match status" value="1"/>
</dbReference>
<dbReference type="PANTHER" id="PTHR48102:SF7">
    <property type="entry name" value="ATP-DEPENDENT CLP PROTEASE ATP-BINDING SUBUNIT CLPX-LIKE, MITOCHONDRIAL"/>
    <property type="match status" value="1"/>
</dbReference>
<dbReference type="AlphaFoldDB" id="C7MNW0"/>
<dbReference type="RefSeq" id="WP_012803286.1">
    <property type="nucleotide sequence ID" value="NC_013170.1"/>
</dbReference>
<evidence type="ECO:0000256" key="5">
    <source>
        <dbReference type="ARBA" id="ARBA00023186"/>
    </source>
</evidence>
<dbReference type="GO" id="GO:0008270">
    <property type="term" value="F:zinc ion binding"/>
    <property type="evidence" value="ECO:0007669"/>
    <property type="project" value="UniProtKB-UniRule"/>
</dbReference>
<dbReference type="InterPro" id="IPR019489">
    <property type="entry name" value="Clp_ATPase_C"/>
</dbReference>
<dbReference type="InterPro" id="IPR050052">
    <property type="entry name" value="ATP-dep_Clp_protease_ClpX"/>
</dbReference>
<evidence type="ECO:0000256" key="2">
    <source>
        <dbReference type="ARBA" id="ARBA00022741"/>
    </source>
</evidence>
<comment type="function">
    <text evidence="6">ATP-dependent specificity component of the Clp protease. It directs the protease to specific substrates. Can perform chaperone functions in the absence of ClpP.</text>
</comment>
<comment type="similarity">
    <text evidence="6 7">Belongs to the ClpX chaperone family.</text>
</comment>
<evidence type="ECO:0000259" key="8">
    <source>
        <dbReference type="PROSITE" id="PS51902"/>
    </source>
</evidence>
<evidence type="ECO:0000256" key="1">
    <source>
        <dbReference type="ARBA" id="ARBA00022723"/>
    </source>
</evidence>
<dbReference type="SMART" id="SM00994">
    <property type="entry name" value="zf-C4_ClpX"/>
    <property type="match status" value="1"/>
</dbReference>
<dbReference type="InterPro" id="IPR046425">
    <property type="entry name" value="ClpX_bact"/>
</dbReference>
<dbReference type="GO" id="GO:0051301">
    <property type="term" value="P:cell division"/>
    <property type="evidence" value="ECO:0007669"/>
    <property type="project" value="TreeGrafter"/>
</dbReference>
<feature type="binding site" evidence="6 7">
    <location>
        <position position="21"/>
    </location>
    <ligand>
        <name>Zn(2+)</name>
        <dbReference type="ChEBI" id="CHEBI:29105"/>
    </ligand>
</feature>
<dbReference type="InterPro" id="IPR010603">
    <property type="entry name" value="Znf_CppX_C4"/>
</dbReference>
<feature type="binding site" evidence="6 7">
    <location>
        <position position="18"/>
    </location>
    <ligand>
        <name>Zn(2+)</name>
        <dbReference type="ChEBI" id="CHEBI:29105"/>
    </ligand>
</feature>
<dbReference type="eggNOG" id="COG1219">
    <property type="taxonomic scope" value="Bacteria"/>
</dbReference>
<proteinExistence type="inferred from homology"/>
<dbReference type="SMART" id="SM00382">
    <property type="entry name" value="AAA"/>
    <property type="match status" value="1"/>
</dbReference>
<dbReference type="NCBIfam" id="NF003745">
    <property type="entry name" value="PRK05342.1"/>
    <property type="match status" value="1"/>
</dbReference>
<dbReference type="FunFam" id="3.40.50.300:FF:000005">
    <property type="entry name" value="ATP-dependent Clp protease ATP-binding subunit ClpX"/>
    <property type="match status" value="1"/>
</dbReference>
<keyword evidence="3 6" id="KW-0862">Zinc</keyword>
<dbReference type="CDD" id="cd19497">
    <property type="entry name" value="RecA-like_ClpX"/>
    <property type="match status" value="1"/>
</dbReference>
<dbReference type="PROSITE" id="PS51902">
    <property type="entry name" value="CLPX_ZB"/>
    <property type="match status" value="1"/>
</dbReference>
<feature type="binding site" evidence="6 7">
    <location>
        <position position="44"/>
    </location>
    <ligand>
        <name>Zn(2+)</name>
        <dbReference type="ChEBI" id="CHEBI:29105"/>
    </ligand>
</feature>
<dbReference type="GO" id="GO:0046983">
    <property type="term" value="F:protein dimerization activity"/>
    <property type="evidence" value="ECO:0007669"/>
    <property type="project" value="UniProtKB-UniRule"/>
</dbReference>
<comment type="subunit">
    <text evidence="6">Component of the ClpX-ClpP complex. Forms a hexameric ring that, in the presence of ATP, binds to fourteen ClpP subunits assembled into a disk-like structure with a central cavity, resembling the structure of eukaryotic proteasomes.</text>
</comment>
<dbReference type="SUPFAM" id="SSF57716">
    <property type="entry name" value="Glucocorticoid receptor-like (DNA-binding domain)"/>
    <property type="match status" value="1"/>
</dbReference>
<dbReference type="STRING" id="469378.Ccur_09010"/>
<keyword evidence="10" id="KW-1185">Reference proteome</keyword>
<dbReference type="GO" id="GO:0009376">
    <property type="term" value="C:HslUV protease complex"/>
    <property type="evidence" value="ECO:0007669"/>
    <property type="project" value="TreeGrafter"/>
</dbReference>
<organism evidence="9 10">
    <name type="scientific">Cryptobacterium curtum (strain ATCC 700683 / DSM 15641 / CCUG 43107 / 12-3)</name>
    <dbReference type="NCBI Taxonomy" id="469378"/>
    <lineage>
        <taxon>Bacteria</taxon>
        <taxon>Bacillati</taxon>
        <taxon>Actinomycetota</taxon>
        <taxon>Coriobacteriia</taxon>
        <taxon>Eggerthellales</taxon>
        <taxon>Eggerthellaceae</taxon>
        <taxon>Cryptobacterium</taxon>
    </lineage>
</organism>
<evidence type="ECO:0000256" key="6">
    <source>
        <dbReference type="HAMAP-Rule" id="MF_00175"/>
    </source>
</evidence>
<dbReference type="EMBL" id="CP001682">
    <property type="protein sequence ID" value="ACU94600.1"/>
    <property type="molecule type" value="Genomic_DNA"/>
</dbReference>
<gene>
    <name evidence="6" type="primary">clpX</name>
    <name evidence="9" type="ordered locus">Ccur_09010</name>
</gene>
<evidence type="ECO:0000256" key="7">
    <source>
        <dbReference type="PROSITE-ProRule" id="PRU01250"/>
    </source>
</evidence>
<dbReference type="NCBIfam" id="TIGR00382">
    <property type="entry name" value="clpX"/>
    <property type="match status" value="1"/>
</dbReference>
<keyword evidence="5 6" id="KW-0143">Chaperone</keyword>
<dbReference type="Pfam" id="PF10431">
    <property type="entry name" value="ClpB_D2-small"/>
    <property type="match status" value="1"/>
</dbReference>
<dbReference type="PANTHER" id="PTHR48102">
    <property type="entry name" value="ATP-DEPENDENT CLP PROTEASE ATP-BINDING SUBUNIT CLPX-LIKE, MITOCHONDRIAL-RELATED"/>
    <property type="match status" value="1"/>
</dbReference>
<evidence type="ECO:0000256" key="4">
    <source>
        <dbReference type="ARBA" id="ARBA00022840"/>
    </source>
</evidence>
<dbReference type="InterPro" id="IPR038366">
    <property type="entry name" value="Znf_CppX_C4_sf"/>
</dbReference>
<sequence length="454" mass="49530">MAKTPHEKHDTPDEDIHCAFCGKTPQQVNSMISGPNGICICDECISVCAEAMMHDMGLRGIDTSSLSRQDPFASDASIALNEEADPNPAEVLDNLPTPHELYDRLSAFVVGQEEAKRALSVAVYNHYKRISLGADASDDDVELAKSNILLLGPTGSGKTLLAQTLARTLRVPFAIADATTLTEAGYVGEDVENILLKLITAADFDVPRAEIGIVYIDEIDKIARKAENLSITRDVSGEGVQQSLLKIVEGCEASVPPQGGRKHPQQELIHIDTTNILFILGGAFVGLTDIIAERVGKSGLGFNARLPQSKKHEDAELLRQVLPEDLNKFGMIPEFVGRIPVITRLKELTEEDLVRILTEPRNALVKQYTRMFEFEESELVVEPDALRAIAHKAIEHNTGARGLRSICENVLMDVMYELPDHTEPTRVVLRASDIEGTTSPEIVAREAASIPSAS</sequence>
<dbReference type="InterPro" id="IPR003593">
    <property type="entry name" value="AAA+_ATPase"/>
</dbReference>
<dbReference type="SMART" id="SM01086">
    <property type="entry name" value="ClpB_D2-small"/>
    <property type="match status" value="1"/>
</dbReference>
<dbReference type="GO" id="GO:0140662">
    <property type="term" value="F:ATP-dependent protein folding chaperone"/>
    <property type="evidence" value="ECO:0007669"/>
    <property type="project" value="InterPro"/>
</dbReference>
<dbReference type="Gene3D" id="1.10.8.60">
    <property type="match status" value="1"/>
</dbReference>
<feature type="binding site" evidence="6">
    <location>
        <begin position="153"/>
        <end position="160"/>
    </location>
    <ligand>
        <name>ATP</name>
        <dbReference type="ChEBI" id="CHEBI:30616"/>
    </ligand>
</feature>
<dbReference type="InterPro" id="IPR004487">
    <property type="entry name" value="Clp_protease_ATP-bd_su_ClpX"/>
</dbReference>
<keyword evidence="9" id="KW-0378">Hydrolase</keyword>
<dbReference type="GO" id="GO:0008233">
    <property type="term" value="F:peptidase activity"/>
    <property type="evidence" value="ECO:0007669"/>
    <property type="project" value="UniProtKB-KW"/>
</dbReference>
<dbReference type="GO" id="GO:0016887">
    <property type="term" value="F:ATP hydrolysis activity"/>
    <property type="evidence" value="ECO:0007669"/>
    <property type="project" value="InterPro"/>
</dbReference>
<dbReference type="HOGENOM" id="CLU_014218_8_2_11"/>
<evidence type="ECO:0000313" key="10">
    <source>
        <dbReference type="Proteomes" id="UP000000954"/>
    </source>
</evidence>
<reference evidence="9 10" key="1">
    <citation type="journal article" date="2009" name="Stand. Genomic Sci.">
        <title>Complete genome sequence of Cryptobacterium curtum type strain (12-3).</title>
        <authorList>
            <person name="Mavrommatis K."/>
            <person name="Pukall R."/>
            <person name="Rohde C."/>
            <person name="Chen F."/>
            <person name="Sims D."/>
            <person name="Brettin T."/>
            <person name="Kuske C."/>
            <person name="Detter J.C."/>
            <person name="Han C."/>
            <person name="Lapidus A."/>
            <person name="Copeland A."/>
            <person name="Glavina Del Rio T."/>
            <person name="Nolan M."/>
            <person name="Lucas S."/>
            <person name="Tice H."/>
            <person name="Cheng J.F."/>
            <person name="Bruce D."/>
            <person name="Goodwin L."/>
            <person name="Pitluck S."/>
            <person name="Ovchinnikova G."/>
            <person name="Pati A."/>
            <person name="Ivanova N."/>
            <person name="Chen A."/>
            <person name="Palaniappan K."/>
            <person name="Chain P."/>
            <person name="D'haeseleer P."/>
            <person name="Goker M."/>
            <person name="Bristow J."/>
            <person name="Eisen J.A."/>
            <person name="Markowitz V."/>
            <person name="Hugenholtz P."/>
            <person name="Rohde M."/>
            <person name="Klenk H.P."/>
            <person name="Kyrpides N.C."/>
        </authorList>
    </citation>
    <scope>NUCLEOTIDE SEQUENCE [LARGE SCALE GENOMIC DNA]</scope>
    <source>
        <strain evidence="10">ATCC 700683 / DSM 15641 / 12-3</strain>
    </source>
</reference>
<keyword evidence="2 6" id="KW-0547">Nucleotide-binding</keyword>
<accession>C7MNW0</accession>
<protein>
    <recommendedName>
        <fullName evidence="6">ATP-dependent Clp protease ATP-binding subunit ClpX</fullName>
    </recommendedName>
</protein>
<dbReference type="OrthoDB" id="9804062at2"/>
<feature type="binding site" evidence="6 7">
    <location>
        <position position="41"/>
    </location>
    <ligand>
        <name>Zn(2+)</name>
        <dbReference type="ChEBI" id="CHEBI:29105"/>
    </ligand>
</feature>
<keyword evidence="9" id="KW-0645">Protease</keyword>
<dbReference type="Pfam" id="PF07724">
    <property type="entry name" value="AAA_2"/>
    <property type="match status" value="1"/>
</dbReference>
<dbReference type="Proteomes" id="UP000000954">
    <property type="component" value="Chromosome"/>
</dbReference>
<dbReference type="GO" id="GO:0051603">
    <property type="term" value="P:proteolysis involved in protein catabolic process"/>
    <property type="evidence" value="ECO:0007669"/>
    <property type="project" value="TreeGrafter"/>
</dbReference>
<dbReference type="KEGG" id="ccu:Ccur_09010"/>
<dbReference type="InterPro" id="IPR059188">
    <property type="entry name" value="Znf_CLPX-like"/>
</dbReference>
<dbReference type="SUPFAM" id="SSF52540">
    <property type="entry name" value="P-loop containing nucleoside triphosphate hydrolases"/>
    <property type="match status" value="1"/>
</dbReference>
<dbReference type="InterPro" id="IPR027417">
    <property type="entry name" value="P-loop_NTPase"/>
</dbReference>
<dbReference type="HAMAP" id="MF_00175">
    <property type="entry name" value="ClpX"/>
    <property type="match status" value="1"/>
</dbReference>
<feature type="domain" description="ClpX-type ZB" evidence="8">
    <location>
        <begin position="6"/>
        <end position="60"/>
    </location>
</feature>
<keyword evidence="4 6" id="KW-0067">ATP-binding</keyword>
<evidence type="ECO:0000256" key="3">
    <source>
        <dbReference type="ARBA" id="ARBA00022833"/>
    </source>
</evidence>
<evidence type="ECO:0000313" key="9">
    <source>
        <dbReference type="EMBL" id="ACU94600.1"/>
    </source>
</evidence>